<dbReference type="Proteomes" id="UP001259832">
    <property type="component" value="Unassembled WGS sequence"/>
</dbReference>
<dbReference type="PANTHER" id="PTHR12585:SF69">
    <property type="entry name" value="FI11703P"/>
    <property type="match status" value="1"/>
</dbReference>
<dbReference type="InterPro" id="IPR023093">
    <property type="entry name" value="ScpA-like_C"/>
</dbReference>
<name>A0AAD9GY78_9STRA</name>
<dbReference type="GO" id="GO:0005634">
    <property type="term" value="C:nucleus"/>
    <property type="evidence" value="ECO:0007669"/>
    <property type="project" value="UniProtKB-SubCell"/>
</dbReference>
<evidence type="ECO:0000313" key="6">
    <source>
        <dbReference type="Proteomes" id="UP001259832"/>
    </source>
</evidence>
<evidence type="ECO:0000256" key="2">
    <source>
        <dbReference type="ARBA" id="ARBA00009870"/>
    </source>
</evidence>
<sequence>MPQELSCVTYALHKVFIHNMSFAPGTRSFLMMLPRCITRHARSASSAKWAGVSVTHSSPESSEHSVSSHSALQRQQLEFCCLLCGYDVACKTCPFNWFNFDPKKFRRRSRAKADANAFPATEADVHQAMKTLDIDGFASFTQQEVKDAFRAKALEWHPDCNADPEAENVFKDILQAYELLLAHANVQHLNSYLSENYQFLPPFSVSNLLGNLQLVMFYSQIILAKKGPLGKIWLAAHWDKKLNKQQIFTADIHSSVESIVNPQVPLALRVSGHLLLGVVRIYSRKVKYLYSDCSEALVKIKLAFRPGAVDLPASDQQAASRSINVSNFGEFEVEVNYSIDAIEVPSLDEWIAASNQTIARHNIALEDSFGGVDGDWQAFDLDDNFGNSGLDISTVSDIELAREADAPVLPLDDSAILNAGDKSTDRSSLLADGEQPDFEYNDAPFEMPPDNALEMENPIDEPMDITGNTLDVSADMSFSINGSTRASLDAALANVEVETNRPKKKRKIIRDTVTELTSTVLKKGMEDTSDITRTRGITYIKKTGKSEMDLLTGADMFTRPTMINMSSELLSMFNCTMKKRKFPFATKQKDNQAEDIELTRRMSANSRLSTNSTGLDVTTGSCDASILHDNEENNFEFADMGQAEPERVDDGFLDYGIGAPFEPEERNLEDLNVDIELGAVNDIRSDANGMTEVDNTEASTAQHKWHPHTVKVMKVLRKSLNNKEEVTYKQLTKNTKDRRTAAALFFELLQLKTLDYVDVEQGAPYSDIKISKAARFSEHIPAVDRESA</sequence>
<dbReference type="GO" id="GO:1990414">
    <property type="term" value="P:replication-born double-strand break repair via sister chromatid exchange"/>
    <property type="evidence" value="ECO:0007669"/>
    <property type="project" value="TreeGrafter"/>
</dbReference>
<dbReference type="SUPFAM" id="SSF46565">
    <property type="entry name" value="Chaperone J-domain"/>
    <property type="match status" value="1"/>
</dbReference>
<comment type="subcellular location">
    <subcellularLocation>
        <location evidence="1">Nucleus</location>
    </subcellularLocation>
</comment>
<evidence type="ECO:0000313" key="5">
    <source>
        <dbReference type="EMBL" id="KAK1946665.1"/>
    </source>
</evidence>
<dbReference type="InterPro" id="IPR006909">
    <property type="entry name" value="Rad21/Rec8_C_eu"/>
</dbReference>
<dbReference type="AlphaFoldDB" id="A0AAD9GY78"/>
<dbReference type="CDD" id="cd06257">
    <property type="entry name" value="DnaJ"/>
    <property type="match status" value="1"/>
</dbReference>
<dbReference type="InterPro" id="IPR036390">
    <property type="entry name" value="WH_DNA-bd_sf"/>
</dbReference>
<dbReference type="PANTHER" id="PTHR12585">
    <property type="entry name" value="SCC1 / RAD21 FAMILY MEMBER"/>
    <property type="match status" value="1"/>
</dbReference>
<dbReference type="InterPro" id="IPR036869">
    <property type="entry name" value="J_dom_sf"/>
</dbReference>
<comment type="similarity">
    <text evidence="2">Belongs to the rad21 family.</text>
</comment>
<organism evidence="5 6">
    <name type="scientific">Phytophthora citrophthora</name>
    <dbReference type="NCBI Taxonomy" id="4793"/>
    <lineage>
        <taxon>Eukaryota</taxon>
        <taxon>Sar</taxon>
        <taxon>Stramenopiles</taxon>
        <taxon>Oomycota</taxon>
        <taxon>Peronosporomycetes</taxon>
        <taxon>Peronosporales</taxon>
        <taxon>Peronosporaceae</taxon>
        <taxon>Phytophthora</taxon>
    </lineage>
</organism>
<keyword evidence="6" id="KW-1185">Reference proteome</keyword>
<evidence type="ECO:0000259" key="4">
    <source>
        <dbReference type="PROSITE" id="PS50076"/>
    </source>
</evidence>
<dbReference type="Pfam" id="PF04824">
    <property type="entry name" value="Rad21_Rec8"/>
    <property type="match status" value="1"/>
</dbReference>
<dbReference type="GO" id="GO:0007062">
    <property type="term" value="P:sister chromatid cohesion"/>
    <property type="evidence" value="ECO:0007669"/>
    <property type="project" value="InterPro"/>
</dbReference>
<dbReference type="InterPro" id="IPR001623">
    <property type="entry name" value="DnaJ_domain"/>
</dbReference>
<dbReference type="EMBL" id="JASMQC010000003">
    <property type="protein sequence ID" value="KAK1946665.1"/>
    <property type="molecule type" value="Genomic_DNA"/>
</dbReference>
<dbReference type="Gene3D" id="1.10.287.110">
    <property type="entry name" value="DnaJ domain"/>
    <property type="match status" value="1"/>
</dbReference>
<dbReference type="FunFam" id="1.10.10.580:FF:000005">
    <property type="entry name" value="Double-strand-break repair protein rad21"/>
    <property type="match status" value="1"/>
</dbReference>
<reference evidence="5" key="1">
    <citation type="submission" date="2023-08" db="EMBL/GenBank/DDBJ databases">
        <title>Reference Genome Resource for the Citrus Pathogen Phytophthora citrophthora.</title>
        <authorList>
            <person name="Moller H."/>
            <person name="Coetzee B."/>
            <person name="Rose L.J."/>
            <person name="Van Niekerk J.M."/>
        </authorList>
    </citation>
    <scope>NUCLEOTIDE SEQUENCE</scope>
    <source>
        <strain evidence="5">STE-U-9442</strain>
    </source>
</reference>
<dbReference type="InterPro" id="IPR039781">
    <property type="entry name" value="Rad21/Rec8-like"/>
</dbReference>
<dbReference type="SMART" id="SM00271">
    <property type="entry name" value="DnaJ"/>
    <property type="match status" value="1"/>
</dbReference>
<dbReference type="InterPro" id="IPR006910">
    <property type="entry name" value="Rad21_Rec8_N"/>
</dbReference>
<proteinExistence type="inferred from homology"/>
<dbReference type="SUPFAM" id="SSF46785">
    <property type="entry name" value="Winged helix' DNA-binding domain"/>
    <property type="match status" value="1"/>
</dbReference>
<keyword evidence="3" id="KW-0539">Nucleus</keyword>
<dbReference type="Pfam" id="PF04825">
    <property type="entry name" value="Rad21_Rec8_N"/>
    <property type="match status" value="1"/>
</dbReference>
<gene>
    <name evidence="5" type="ORF">P3T76_002217</name>
</gene>
<dbReference type="Pfam" id="PF00226">
    <property type="entry name" value="DnaJ"/>
    <property type="match status" value="1"/>
</dbReference>
<dbReference type="Gene3D" id="1.10.10.580">
    <property type="entry name" value="Structural maintenance of chromosome 1. Chain E"/>
    <property type="match status" value="1"/>
</dbReference>
<protein>
    <submittedName>
        <fullName evidence="5">Double-strand-break repair protein rad21-like protein 1</fullName>
    </submittedName>
</protein>
<dbReference type="GO" id="GO:0003682">
    <property type="term" value="F:chromatin binding"/>
    <property type="evidence" value="ECO:0007669"/>
    <property type="project" value="TreeGrafter"/>
</dbReference>
<evidence type="ECO:0000256" key="3">
    <source>
        <dbReference type="ARBA" id="ARBA00023242"/>
    </source>
</evidence>
<dbReference type="CDD" id="cd21788">
    <property type="entry name" value="Rad21_Rec8_M_SpRad21p-like"/>
    <property type="match status" value="1"/>
</dbReference>
<comment type="caution">
    <text evidence="5">The sequence shown here is derived from an EMBL/GenBank/DDBJ whole genome shotgun (WGS) entry which is preliminary data.</text>
</comment>
<feature type="domain" description="J" evidence="4">
    <location>
        <begin position="127"/>
        <end position="193"/>
    </location>
</feature>
<dbReference type="GO" id="GO:0008278">
    <property type="term" value="C:cohesin complex"/>
    <property type="evidence" value="ECO:0007669"/>
    <property type="project" value="InterPro"/>
</dbReference>
<accession>A0AAD9GY78</accession>
<dbReference type="PROSITE" id="PS50076">
    <property type="entry name" value="DNAJ_2"/>
    <property type="match status" value="1"/>
</dbReference>
<evidence type="ECO:0000256" key="1">
    <source>
        <dbReference type="ARBA" id="ARBA00004123"/>
    </source>
</evidence>